<proteinExistence type="predicted"/>
<accession>A0ACB9DGI3</accession>
<dbReference type="Proteomes" id="UP001055879">
    <property type="component" value="Linkage Group LG03"/>
</dbReference>
<sequence>MRFPKIRSVALKGKPSFSDFNLVPEDWGADVHPWLECYRERVRAHSGARVEKKGGDQSNRDEEGEGDEWRSREDE</sequence>
<keyword evidence="2" id="KW-1185">Reference proteome</keyword>
<evidence type="ECO:0000313" key="2">
    <source>
        <dbReference type="Proteomes" id="UP001055879"/>
    </source>
</evidence>
<gene>
    <name evidence="1" type="ORF">L6452_08170</name>
</gene>
<comment type="caution">
    <text evidence="1">The sequence shown here is derived from an EMBL/GenBank/DDBJ whole genome shotgun (WGS) entry which is preliminary data.</text>
</comment>
<name>A0ACB9DGI3_ARCLA</name>
<protein>
    <submittedName>
        <fullName evidence="1">Uncharacterized protein</fullName>
    </submittedName>
</protein>
<dbReference type="EMBL" id="CM042049">
    <property type="protein sequence ID" value="KAI3745763.1"/>
    <property type="molecule type" value="Genomic_DNA"/>
</dbReference>
<reference evidence="1 2" key="2">
    <citation type="journal article" date="2022" name="Mol. Ecol. Resour.">
        <title>The genomes of chicory, endive, great burdock and yacon provide insights into Asteraceae paleo-polyploidization history and plant inulin production.</title>
        <authorList>
            <person name="Fan W."/>
            <person name="Wang S."/>
            <person name="Wang H."/>
            <person name="Wang A."/>
            <person name="Jiang F."/>
            <person name="Liu H."/>
            <person name="Zhao H."/>
            <person name="Xu D."/>
            <person name="Zhang Y."/>
        </authorList>
    </citation>
    <scope>NUCLEOTIDE SEQUENCE [LARGE SCALE GENOMIC DNA]</scope>
    <source>
        <strain evidence="2">cv. Niubang</strain>
    </source>
</reference>
<evidence type="ECO:0000313" key="1">
    <source>
        <dbReference type="EMBL" id="KAI3745763.1"/>
    </source>
</evidence>
<reference evidence="2" key="1">
    <citation type="journal article" date="2022" name="Mol. Ecol. Resour.">
        <title>The genomes of chicory, endive, great burdock and yacon provide insights into Asteraceae palaeo-polyploidization history and plant inulin production.</title>
        <authorList>
            <person name="Fan W."/>
            <person name="Wang S."/>
            <person name="Wang H."/>
            <person name="Wang A."/>
            <person name="Jiang F."/>
            <person name="Liu H."/>
            <person name="Zhao H."/>
            <person name="Xu D."/>
            <person name="Zhang Y."/>
        </authorList>
    </citation>
    <scope>NUCLEOTIDE SEQUENCE [LARGE SCALE GENOMIC DNA]</scope>
    <source>
        <strain evidence="2">cv. Niubang</strain>
    </source>
</reference>
<organism evidence="1 2">
    <name type="scientific">Arctium lappa</name>
    <name type="common">Greater burdock</name>
    <name type="synonym">Lappa major</name>
    <dbReference type="NCBI Taxonomy" id="4217"/>
    <lineage>
        <taxon>Eukaryota</taxon>
        <taxon>Viridiplantae</taxon>
        <taxon>Streptophyta</taxon>
        <taxon>Embryophyta</taxon>
        <taxon>Tracheophyta</taxon>
        <taxon>Spermatophyta</taxon>
        <taxon>Magnoliopsida</taxon>
        <taxon>eudicotyledons</taxon>
        <taxon>Gunneridae</taxon>
        <taxon>Pentapetalae</taxon>
        <taxon>asterids</taxon>
        <taxon>campanulids</taxon>
        <taxon>Asterales</taxon>
        <taxon>Asteraceae</taxon>
        <taxon>Carduoideae</taxon>
        <taxon>Cardueae</taxon>
        <taxon>Arctiinae</taxon>
        <taxon>Arctium</taxon>
    </lineage>
</organism>